<comment type="caution">
    <text evidence="1">The sequence shown here is derived from an EMBL/GenBank/DDBJ whole genome shotgun (WGS) entry which is preliminary data.</text>
</comment>
<dbReference type="EMBL" id="REGN01000227">
    <property type="protein sequence ID" value="RNA43393.1"/>
    <property type="molecule type" value="Genomic_DNA"/>
</dbReference>
<dbReference type="Proteomes" id="UP000276133">
    <property type="component" value="Unassembled WGS sequence"/>
</dbReference>
<evidence type="ECO:0000313" key="2">
    <source>
        <dbReference type="Proteomes" id="UP000276133"/>
    </source>
</evidence>
<sequence>MNIRRQQTVHIERPLLCFFLFTTKAHHVCWRALPLAHTLHIACRILLPPTAPLLRFHVTAAFGLGRGTEAGRRGPQIVVLLVLLGHSQPEALAHSPLGPAAPEVTPDKVVHVGRMYGPVVALAVGAAARLHEAVVERQIVSDRVAPAGAPRVEVRVVVQYPLVDVAEHQFFVRGAQDSERYEPDVAVGGLGLLGPSVRPVYVLAGVVVVVGAGGLASGRRGGRGHGGEQGVGKGVEHVVGGGGRLGFVRDKRVVWRRLLALAGNGEQGRGGRGRRARLVQYLQLQGAVLQAQLLLHHQVSLHQHLFVKVAYLARIAHSKKLQSYCRDQIWVVQSLYQLIHFAEQFLDSEFCIEKLN</sequence>
<keyword evidence="2" id="KW-1185">Reference proteome</keyword>
<dbReference type="AlphaFoldDB" id="A0A3M7T5N7"/>
<reference evidence="1 2" key="1">
    <citation type="journal article" date="2018" name="Sci. Rep.">
        <title>Genomic signatures of local adaptation to the degree of environmental predictability in rotifers.</title>
        <authorList>
            <person name="Franch-Gras L."/>
            <person name="Hahn C."/>
            <person name="Garcia-Roger E.M."/>
            <person name="Carmona M.J."/>
            <person name="Serra M."/>
            <person name="Gomez A."/>
        </authorList>
    </citation>
    <scope>NUCLEOTIDE SEQUENCE [LARGE SCALE GENOMIC DNA]</scope>
    <source>
        <strain evidence="1">HYR1</strain>
    </source>
</reference>
<protein>
    <submittedName>
        <fullName evidence="1">Uncharacterized protein</fullName>
    </submittedName>
</protein>
<evidence type="ECO:0000313" key="1">
    <source>
        <dbReference type="EMBL" id="RNA43393.1"/>
    </source>
</evidence>
<organism evidence="1 2">
    <name type="scientific">Brachionus plicatilis</name>
    <name type="common">Marine rotifer</name>
    <name type="synonym">Brachionus muelleri</name>
    <dbReference type="NCBI Taxonomy" id="10195"/>
    <lineage>
        <taxon>Eukaryota</taxon>
        <taxon>Metazoa</taxon>
        <taxon>Spiralia</taxon>
        <taxon>Gnathifera</taxon>
        <taxon>Rotifera</taxon>
        <taxon>Eurotatoria</taxon>
        <taxon>Monogononta</taxon>
        <taxon>Pseudotrocha</taxon>
        <taxon>Ploima</taxon>
        <taxon>Brachionidae</taxon>
        <taxon>Brachionus</taxon>
    </lineage>
</organism>
<proteinExistence type="predicted"/>
<name>A0A3M7T5N7_BRAPC</name>
<accession>A0A3M7T5N7</accession>
<gene>
    <name evidence="1" type="ORF">BpHYR1_000696</name>
</gene>